<protein>
    <submittedName>
        <fullName evidence="2">Uncharacterized protein</fullName>
    </submittedName>
</protein>
<accession>A0ABW1CU58</accession>
<reference evidence="3" key="1">
    <citation type="journal article" date="2019" name="Int. J. Syst. Evol. Microbiol.">
        <title>The Global Catalogue of Microorganisms (GCM) 10K type strain sequencing project: providing services to taxonomists for standard genome sequencing and annotation.</title>
        <authorList>
            <consortium name="The Broad Institute Genomics Platform"/>
            <consortium name="The Broad Institute Genome Sequencing Center for Infectious Disease"/>
            <person name="Wu L."/>
            <person name="Ma J."/>
        </authorList>
    </citation>
    <scope>NUCLEOTIDE SEQUENCE [LARGE SCALE GENOMIC DNA]</scope>
    <source>
        <strain evidence="3">CCUG 53903</strain>
    </source>
</reference>
<feature type="chain" id="PRO_5045457170" evidence="1">
    <location>
        <begin position="23"/>
        <end position="43"/>
    </location>
</feature>
<proteinExistence type="predicted"/>
<dbReference type="RefSeq" id="WP_379517960.1">
    <property type="nucleotide sequence ID" value="NZ_JBHSPA010000037.1"/>
</dbReference>
<keyword evidence="1" id="KW-0732">Signal</keyword>
<comment type="caution">
    <text evidence="2">The sequence shown here is derived from an EMBL/GenBank/DDBJ whole genome shotgun (WGS) entry which is preliminary data.</text>
</comment>
<dbReference type="PROSITE" id="PS51257">
    <property type="entry name" value="PROKAR_LIPOPROTEIN"/>
    <property type="match status" value="1"/>
</dbReference>
<keyword evidence="3" id="KW-1185">Reference proteome</keyword>
<evidence type="ECO:0000313" key="2">
    <source>
        <dbReference type="EMBL" id="MFC5828458.1"/>
    </source>
</evidence>
<feature type="signal peptide" evidence="1">
    <location>
        <begin position="1"/>
        <end position="22"/>
    </location>
</feature>
<dbReference type="Proteomes" id="UP001596058">
    <property type="component" value="Unassembled WGS sequence"/>
</dbReference>
<organism evidence="2 3">
    <name type="scientific">Nonomuraea insulae</name>
    <dbReference type="NCBI Taxonomy" id="1616787"/>
    <lineage>
        <taxon>Bacteria</taxon>
        <taxon>Bacillati</taxon>
        <taxon>Actinomycetota</taxon>
        <taxon>Actinomycetes</taxon>
        <taxon>Streptosporangiales</taxon>
        <taxon>Streptosporangiaceae</taxon>
        <taxon>Nonomuraea</taxon>
    </lineage>
</organism>
<dbReference type="EMBL" id="JBHSPA010000037">
    <property type="protein sequence ID" value="MFC5828458.1"/>
    <property type="molecule type" value="Genomic_DNA"/>
</dbReference>
<evidence type="ECO:0000256" key="1">
    <source>
        <dbReference type="SAM" id="SignalP"/>
    </source>
</evidence>
<gene>
    <name evidence="2" type="ORF">ACFPZ3_31705</name>
</gene>
<evidence type="ECO:0000313" key="3">
    <source>
        <dbReference type="Proteomes" id="UP001596058"/>
    </source>
</evidence>
<name>A0ABW1CU58_9ACTN</name>
<sequence>MTRMTLRRAAIGLLTATGFAVAACPAAAGDEFWPRGDGVAPMG</sequence>